<feature type="transmembrane region" description="Helical" evidence="1">
    <location>
        <begin position="86"/>
        <end position="105"/>
    </location>
</feature>
<feature type="transmembrane region" description="Helical" evidence="1">
    <location>
        <begin position="111"/>
        <end position="129"/>
    </location>
</feature>
<keyword evidence="1" id="KW-1133">Transmembrane helix</keyword>
<dbReference type="EMBL" id="CCBC010000180">
    <property type="protein sequence ID" value="CDO18336.1"/>
    <property type="molecule type" value="Genomic_DNA"/>
</dbReference>
<feature type="transmembrane region" description="Helical" evidence="1">
    <location>
        <begin position="171"/>
        <end position="194"/>
    </location>
</feature>
<evidence type="ECO:0000256" key="1">
    <source>
        <dbReference type="SAM" id="Phobius"/>
    </source>
</evidence>
<reference evidence="2 3" key="1">
    <citation type="submission" date="2014-02" db="EMBL/GenBank/DDBJ databases">
        <authorList>
            <person name="Manrique M."/>
        </authorList>
    </citation>
    <scope>NUCLEOTIDE SEQUENCE [LARGE SCALE GENOMIC DNA]</scope>
    <source>
        <strain evidence="2 3">LMG17956</strain>
    </source>
</reference>
<dbReference type="PANTHER" id="PTHR37314:SF4">
    <property type="entry name" value="UPF0700 TRANSMEMBRANE PROTEIN YOAK"/>
    <property type="match status" value="1"/>
</dbReference>
<feature type="transmembrane region" description="Helical" evidence="1">
    <location>
        <begin position="200"/>
        <end position="219"/>
    </location>
</feature>
<protein>
    <submittedName>
        <fullName evidence="2">Conserved hypothetical membrane protein</fullName>
    </submittedName>
</protein>
<dbReference type="OMA" id="DHNIAGM"/>
<dbReference type="PANTHER" id="PTHR37314">
    <property type="entry name" value="SLR0142 PROTEIN"/>
    <property type="match status" value="1"/>
</dbReference>
<comment type="caution">
    <text evidence="2">The sequence shown here is derived from an EMBL/GenBank/DDBJ whole genome shotgun (WGS) entry which is preliminary data.</text>
</comment>
<dbReference type="Proteomes" id="UP000027584">
    <property type="component" value="Unassembled WGS sequence"/>
</dbReference>
<name>A0A060RHJ6_9STRE</name>
<keyword evidence="1" id="KW-0472">Membrane</keyword>
<dbReference type="InterPro" id="IPR010699">
    <property type="entry name" value="DUF1275"/>
</dbReference>
<feature type="transmembrane region" description="Helical" evidence="1">
    <location>
        <begin position="60"/>
        <end position="79"/>
    </location>
</feature>
<accession>A0A060RHJ6</accession>
<sequence>MNELEYMPQNSRFEAILLGFLGGALDVYCQIQFDTLVATQTGNILFLIADISHSPLQQTLIRLFSVLFFSIGFMFGLHVRANAKTAFWRVYALLPLLIVTMILPLLPDIRLLWVVLLALATGLLTLTFSGSQIESHAYSILMTSGNYRKMITAWHQYFNADEKTCAMKRQAINYSLVVISFVIGAITTAILYHFTHEKTIWIVTLNLACIIYHYSSVVVRYRLQACNI</sequence>
<organism evidence="2 3">
    <name type="scientific">Streptococcus gallolyticus</name>
    <dbReference type="NCBI Taxonomy" id="315405"/>
    <lineage>
        <taxon>Bacteria</taxon>
        <taxon>Bacillati</taxon>
        <taxon>Bacillota</taxon>
        <taxon>Bacilli</taxon>
        <taxon>Lactobacillales</taxon>
        <taxon>Streptococcaceae</taxon>
        <taxon>Streptococcus</taxon>
    </lineage>
</organism>
<evidence type="ECO:0000313" key="2">
    <source>
        <dbReference type="EMBL" id="CDO18336.1"/>
    </source>
</evidence>
<evidence type="ECO:0000313" key="3">
    <source>
        <dbReference type="Proteomes" id="UP000027584"/>
    </source>
</evidence>
<reference evidence="2 3" key="2">
    <citation type="submission" date="2014-05" db="EMBL/GenBank/DDBJ databases">
        <title>Genome sequence of Streptococcus gallolyticus.</title>
        <authorList>
            <person name="Del Campo R."/>
        </authorList>
    </citation>
    <scope>NUCLEOTIDE SEQUENCE [LARGE SCALE GENOMIC DNA]</scope>
    <source>
        <strain evidence="2 3">LMG17956</strain>
    </source>
</reference>
<dbReference type="Pfam" id="PF06912">
    <property type="entry name" value="DUF1275"/>
    <property type="match status" value="1"/>
</dbReference>
<keyword evidence="1" id="KW-0812">Transmembrane</keyword>
<dbReference type="AlphaFoldDB" id="A0A060RHJ6"/>
<gene>
    <name evidence="2" type="ORF">BN963_SGAL_01534</name>
</gene>
<proteinExistence type="predicted"/>